<reference evidence="4 5" key="1">
    <citation type="journal article" date="2019" name="Sci. Rep.">
        <title>Comparative genomics of chytrid fungi reveal insights into the obligate biotrophic and pathogenic lifestyle of Synchytrium endobioticum.</title>
        <authorList>
            <person name="van de Vossenberg B.T.L.H."/>
            <person name="Warris S."/>
            <person name="Nguyen H.D.T."/>
            <person name="van Gent-Pelzer M.P.E."/>
            <person name="Joly D.L."/>
            <person name="van de Geest H.C."/>
            <person name="Bonants P.J.M."/>
            <person name="Smith D.S."/>
            <person name="Levesque C.A."/>
            <person name="van der Lee T.A.J."/>
        </authorList>
    </citation>
    <scope>NUCLEOTIDE SEQUENCE [LARGE SCALE GENOMIC DNA]</scope>
    <source>
        <strain evidence="2 5">LEV6574</strain>
        <strain evidence="3 4">MB42</strain>
    </source>
</reference>
<feature type="compositionally biased region" description="Polar residues" evidence="1">
    <location>
        <begin position="236"/>
        <end position="268"/>
    </location>
</feature>
<dbReference type="EMBL" id="QEAN01000111">
    <property type="protein sequence ID" value="TPX47712.1"/>
    <property type="molecule type" value="Genomic_DNA"/>
</dbReference>
<feature type="region of interest" description="Disordered" evidence="1">
    <location>
        <begin position="236"/>
        <end position="275"/>
    </location>
</feature>
<accession>A0A507CTV0</accession>
<evidence type="ECO:0000256" key="1">
    <source>
        <dbReference type="SAM" id="MobiDB-lite"/>
    </source>
</evidence>
<evidence type="ECO:0000313" key="5">
    <source>
        <dbReference type="Proteomes" id="UP000320475"/>
    </source>
</evidence>
<evidence type="ECO:0008006" key="6">
    <source>
        <dbReference type="Google" id="ProtNLM"/>
    </source>
</evidence>
<evidence type="ECO:0000313" key="3">
    <source>
        <dbReference type="EMBL" id="TPX47712.1"/>
    </source>
</evidence>
<protein>
    <recommendedName>
        <fullName evidence="6">K Homology domain-containing protein</fullName>
    </recommendedName>
</protein>
<proteinExistence type="predicted"/>
<feature type="region of interest" description="Disordered" evidence="1">
    <location>
        <begin position="136"/>
        <end position="169"/>
    </location>
</feature>
<dbReference type="Proteomes" id="UP000317494">
    <property type="component" value="Unassembled WGS sequence"/>
</dbReference>
<feature type="region of interest" description="Disordered" evidence="1">
    <location>
        <begin position="463"/>
        <end position="550"/>
    </location>
</feature>
<dbReference type="AlphaFoldDB" id="A0A507CTV0"/>
<comment type="caution">
    <text evidence="2">The sequence shown here is derived from an EMBL/GenBank/DDBJ whole genome shotgun (WGS) entry which is preliminary data.</text>
</comment>
<dbReference type="EMBL" id="QEAM01000263">
    <property type="protein sequence ID" value="TPX42604.1"/>
    <property type="molecule type" value="Genomic_DNA"/>
</dbReference>
<evidence type="ECO:0000313" key="2">
    <source>
        <dbReference type="EMBL" id="TPX42604.1"/>
    </source>
</evidence>
<sequence>MPAEEKLYAPGTLTEESIVAGRLAVKMRSLEKDCNVTIEYKGIQRGRLIVITGDEDDVKQAANSLQEAMRVPAAPSRNQWPRADRPSGYAWGQPKNVLLRSNQDPNGTAITTSSAPSAFDVFASYADKNSCSTPAWMNETSPTPRASASTLRHSTRGNASHDRPSGWECDIPTGGSNWVRSDEYHTGTSGWLSHDHRRLDGDTWDAAARSRSRASDNFKASGWESTTSPMTLLVSSCDNNISSNNRRSHPTTVNQTSQSSMTNNATCDSNHRPAHKSSFVSSQIAGCLSPGNLSYGPTSQTNEAPPKVEQSMKAYIFRKFKICTDLDTPQEAELVERIKKMADNAPDGSCFKLSLRKKNGVLIVAKDHSTLMTLVAGFQHLEREVTSWVLGRNLPQRTIEGDPIIYEVSTSTNRKQKESHATATSKNDSSGPSTHESFQQAKANQANVQTITKEMLVVANNDAHKPSASEAKVHAQMAGSIAEASKKDDPWVKQSTCASDKQGQDNLQSDDDSRNSSWIIKQEDDISQKAGRRVTNNPWVTNTDETMSPSDNAGWVNGAYEATNLLSEVEHGIQKISLSESMLTIF</sequence>
<feature type="compositionally biased region" description="Polar residues" evidence="1">
    <location>
        <begin position="493"/>
        <end position="507"/>
    </location>
</feature>
<feature type="compositionally biased region" description="Polar residues" evidence="1">
    <location>
        <begin position="534"/>
        <end position="550"/>
    </location>
</feature>
<feature type="region of interest" description="Disordered" evidence="1">
    <location>
        <begin position="72"/>
        <end position="91"/>
    </location>
</feature>
<dbReference type="VEuPathDB" id="FungiDB:SeMB42_g03229"/>
<evidence type="ECO:0000313" key="4">
    <source>
        <dbReference type="Proteomes" id="UP000317494"/>
    </source>
</evidence>
<feature type="compositionally biased region" description="Basic and acidic residues" evidence="1">
    <location>
        <begin position="463"/>
        <end position="473"/>
    </location>
</feature>
<gene>
    <name evidence="2" type="ORF">SeLEV6574_g05519</name>
    <name evidence="3" type="ORF">SeMB42_g03229</name>
</gene>
<organism evidence="2 5">
    <name type="scientific">Synchytrium endobioticum</name>
    <dbReference type="NCBI Taxonomy" id="286115"/>
    <lineage>
        <taxon>Eukaryota</taxon>
        <taxon>Fungi</taxon>
        <taxon>Fungi incertae sedis</taxon>
        <taxon>Chytridiomycota</taxon>
        <taxon>Chytridiomycota incertae sedis</taxon>
        <taxon>Chytridiomycetes</taxon>
        <taxon>Synchytriales</taxon>
        <taxon>Synchytriaceae</taxon>
        <taxon>Synchytrium</taxon>
    </lineage>
</organism>
<name>A0A507CTV0_9FUNG</name>
<feature type="region of interest" description="Disordered" evidence="1">
    <location>
        <begin position="410"/>
        <end position="445"/>
    </location>
</feature>
<feature type="compositionally biased region" description="Polar residues" evidence="1">
    <location>
        <begin position="136"/>
        <end position="158"/>
    </location>
</feature>
<keyword evidence="4" id="KW-1185">Reference proteome</keyword>
<feature type="compositionally biased region" description="Polar residues" evidence="1">
    <location>
        <begin position="421"/>
        <end position="445"/>
    </location>
</feature>
<dbReference type="Proteomes" id="UP000320475">
    <property type="component" value="Unassembled WGS sequence"/>
</dbReference>